<protein>
    <submittedName>
        <fullName evidence="2">Uncharacterized protein</fullName>
    </submittedName>
</protein>
<evidence type="ECO:0000313" key="3">
    <source>
        <dbReference type="Proteomes" id="UP001497482"/>
    </source>
</evidence>
<feature type="region of interest" description="Disordered" evidence="1">
    <location>
        <begin position="79"/>
        <end position="104"/>
    </location>
</feature>
<dbReference type="EMBL" id="OZ035843">
    <property type="protein sequence ID" value="CAL1596473.1"/>
    <property type="molecule type" value="Genomic_DNA"/>
</dbReference>
<feature type="compositionally biased region" description="Polar residues" evidence="1">
    <location>
        <begin position="87"/>
        <end position="97"/>
    </location>
</feature>
<sequence length="125" mass="13421">MVMSDGPSGHTPNTTMFDTYHFTRKTSTCSAYILCQVFGSNPPDLLSSQMSTSEGIISATSTLSPVSYGWCLPPAEMNGPGTRLQGPPNQSCTPSRTSFERGGRGDIQGGLQQCRFKGVFIMSRS</sequence>
<gene>
    <name evidence="2" type="ORF">KC01_LOCUS25144</name>
</gene>
<dbReference type="AlphaFoldDB" id="A0AAV2L293"/>
<accession>A0AAV2L293</accession>
<keyword evidence="3" id="KW-1185">Reference proteome</keyword>
<reference evidence="2 3" key="1">
    <citation type="submission" date="2024-04" db="EMBL/GenBank/DDBJ databases">
        <authorList>
            <person name="Waldvogel A.-M."/>
            <person name="Schoenle A."/>
        </authorList>
    </citation>
    <scope>NUCLEOTIDE SEQUENCE [LARGE SCALE GENOMIC DNA]</scope>
</reference>
<proteinExistence type="predicted"/>
<evidence type="ECO:0000256" key="1">
    <source>
        <dbReference type="SAM" id="MobiDB-lite"/>
    </source>
</evidence>
<dbReference type="Proteomes" id="UP001497482">
    <property type="component" value="Chromosome 21"/>
</dbReference>
<evidence type="ECO:0000313" key="2">
    <source>
        <dbReference type="EMBL" id="CAL1596473.1"/>
    </source>
</evidence>
<organism evidence="2 3">
    <name type="scientific">Knipowitschia caucasica</name>
    <name type="common">Caucasian dwarf goby</name>
    <name type="synonym">Pomatoschistus caucasicus</name>
    <dbReference type="NCBI Taxonomy" id="637954"/>
    <lineage>
        <taxon>Eukaryota</taxon>
        <taxon>Metazoa</taxon>
        <taxon>Chordata</taxon>
        <taxon>Craniata</taxon>
        <taxon>Vertebrata</taxon>
        <taxon>Euteleostomi</taxon>
        <taxon>Actinopterygii</taxon>
        <taxon>Neopterygii</taxon>
        <taxon>Teleostei</taxon>
        <taxon>Neoteleostei</taxon>
        <taxon>Acanthomorphata</taxon>
        <taxon>Gobiaria</taxon>
        <taxon>Gobiiformes</taxon>
        <taxon>Gobioidei</taxon>
        <taxon>Gobiidae</taxon>
        <taxon>Gobiinae</taxon>
        <taxon>Knipowitschia</taxon>
    </lineage>
</organism>
<name>A0AAV2L293_KNICA</name>